<proteinExistence type="predicted"/>
<comment type="subcellular location">
    <subcellularLocation>
        <location evidence="1">Mitochondrion</location>
    </subcellularLocation>
</comment>
<dbReference type="AlphaFoldDB" id="A0A7S2ZQX1"/>
<keyword evidence="3" id="KW-1015">Disulfide bond</keyword>
<reference evidence="5" key="1">
    <citation type="submission" date="2021-01" db="EMBL/GenBank/DDBJ databases">
        <authorList>
            <person name="Corre E."/>
            <person name="Pelletier E."/>
            <person name="Niang G."/>
            <person name="Scheremetjew M."/>
            <person name="Finn R."/>
            <person name="Kale V."/>
            <person name="Holt S."/>
            <person name="Cochrane G."/>
            <person name="Meng A."/>
            <person name="Brown T."/>
            <person name="Cohen L."/>
        </authorList>
    </citation>
    <scope>NUCLEOTIDE SEQUENCE</scope>
    <source>
        <strain evidence="5">CCMP 769</strain>
    </source>
</reference>
<evidence type="ECO:0000256" key="1">
    <source>
        <dbReference type="ARBA" id="ARBA00004173"/>
    </source>
</evidence>
<dbReference type="SUPFAM" id="SSF47694">
    <property type="entry name" value="Cytochrome c oxidase subunit h"/>
    <property type="match status" value="1"/>
</dbReference>
<accession>A0A7S2ZQX1</accession>
<evidence type="ECO:0000256" key="4">
    <source>
        <dbReference type="SAM" id="Phobius"/>
    </source>
</evidence>
<protein>
    <recommendedName>
        <fullName evidence="6">Cytochrome c oxidase subunit</fullName>
    </recommendedName>
</protein>
<dbReference type="GO" id="GO:0045277">
    <property type="term" value="C:respiratory chain complex IV"/>
    <property type="evidence" value="ECO:0007669"/>
    <property type="project" value="InterPro"/>
</dbReference>
<dbReference type="PANTHER" id="PTHR46281">
    <property type="entry name" value="CYTOCHROME C OXIDASE SUBUNIT 6B"/>
    <property type="match status" value="1"/>
</dbReference>
<dbReference type="Gene3D" id="1.10.10.140">
    <property type="entry name" value="Cytochrome c oxidase, subunit VIb"/>
    <property type="match status" value="1"/>
</dbReference>
<dbReference type="Pfam" id="PF02297">
    <property type="entry name" value="COX6B"/>
    <property type="match status" value="1"/>
</dbReference>
<organism evidence="5">
    <name type="scientific">Rhodosorus marinus</name>
    <dbReference type="NCBI Taxonomy" id="101924"/>
    <lineage>
        <taxon>Eukaryota</taxon>
        <taxon>Rhodophyta</taxon>
        <taxon>Stylonematophyceae</taxon>
        <taxon>Stylonematales</taxon>
        <taxon>Stylonemataceae</taxon>
        <taxon>Rhodosorus</taxon>
    </lineage>
</organism>
<evidence type="ECO:0000256" key="2">
    <source>
        <dbReference type="ARBA" id="ARBA00023128"/>
    </source>
</evidence>
<dbReference type="GO" id="GO:0005739">
    <property type="term" value="C:mitochondrion"/>
    <property type="evidence" value="ECO:0007669"/>
    <property type="project" value="UniProtKB-SubCell"/>
</dbReference>
<dbReference type="PROSITE" id="PS51808">
    <property type="entry name" value="CHCH"/>
    <property type="match status" value="1"/>
</dbReference>
<keyword evidence="4" id="KW-1133">Transmembrane helix</keyword>
<dbReference type="EMBL" id="HBHW01021023">
    <property type="protein sequence ID" value="CAE0048278.1"/>
    <property type="molecule type" value="Transcribed_RNA"/>
</dbReference>
<evidence type="ECO:0000313" key="5">
    <source>
        <dbReference type="EMBL" id="CAE0048278.1"/>
    </source>
</evidence>
<sequence length="117" mass="13735">MVKVEYELKTAPPDPRFPTTNQTRHCYARYIEFHRCVKAREDDEAPECQKFKNWYTSLCPVDWVRLIGGFFFPFWGCVFWLMGTEVVVVFGSCHAALSMQVEKWDEQREEGTFAGPI</sequence>
<dbReference type="PANTHER" id="PTHR46281:SF8">
    <property type="entry name" value="CYTOCHROME C OXIDASE SUBUNIT 12, MITOCHONDRIAL"/>
    <property type="match status" value="1"/>
</dbReference>
<dbReference type="InterPro" id="IPR036549">
    <property type="entry name" value="CX6/COA6-like_sf"/>
</dbReference>
<keyword evidence="4" id="KW-0472">Membrane</keyword>
<keyword evidence="4" id="KW-0812">Transmembrane</keyword>
<dbReference type="CDD" id="cd00926">
    <property type="entry name" value="Cyt_c_Oxidase_VIb"/>
    <property type="match status" value="1"/>
</dbReference>
<gene>
    <name evidence="5" type="ORF">RMAR00112_LOCUS16267</name>
</gene>
<evidence type="ECO:0008006" key="6">
    <source>
        <dbReference type="Google" id="ProtNLM"/>
    </source>
</evidence>
<dbReference type="InterPro" id="IPR003213">
    <property type="entry name" value="Cyt_c_oxidase_su6B"/>
</dbReference>
<keyword evidence="2" id="KW-0496">Mitochondrion</keyword>
<dbReference type="InterPro" id="IPR048280">
    <property type="entry name" value="COX6B-like"/>
</dbReference>
<feature type="transmembrane region" description="Helical" evidence="4">
    <location>
        <begin position="70"/>
        <end position="97"/>
    </location>
</feature>
<name>A0A7S2ZQX1_9RHOD</name>
<evidence type="ECO:0000256" key="3">
    <source>
        <dbReference type="ARBA" id="ARBA00023157"/>
    </source>
</evidence>